<feature type="transmembrane region" description="Helical" evidence="1">
    <location>
        <begin position="27"/>
        <end position="47"/>
    </location>
</feature>
<sequence length="102" mass="11739">MEVKSLVEEVDHCHSLHESSLGQIEPFLLWLIGNFYLHAILLLHLILDRVSNVVIVVLVDERYLRQACEGQDDVERVPDVEGAHYLKHFNAHFDQQPQQANG</sequence>
<reference evidence="2" key="1">
    <citation type="submission" date="2021-01" db="EMBL/GenBank/DDBJ databases">
        <authorList>
            <person name="Corre E."/>
            <person name="Pelletier E."/>
            <person name="Niang G."/>
            <person name="Scheremetjew M."/>
            <person name="Finn R."/>
            <person name="Kale V."/>
            <person name="Holt S."/>
            <person name="Cochrane G."/>
            <person name="Meng A."/>
            <person name="Brown T."/>
            <person name="Cohen L."/>
        </authorList>
    </citation>
    <scope>NUCLEOTIDE SEQUENCE</scope>
    <source>
        <strain evidence="2">S3</strain>
    </source>
</reference>
<organism evidence="2">
    <name type="scientific">Strombidium inclinatum</name>
    <dbReference type="NCBI Taxonomy" id="197538"/>
    <lineage>
        <taxon>Eukaryota</taxon>
        <taxon>Sar</taxon>
        <taxon>Alveolata</taxon>
        <taxon>Ciliophora</taxon>
        <taxon>Intramacronucleata</taxon>
        <taxon>Spirotrichea</taxon>
        <taxon>Oligotrichia</taxon>
        <taxon>Strombidiidae</taxon>
        <taxon>Strombidium</taxon>
    </lineage>
</organism>
<keyword evidence="1" id="KW-0812">Transmembrane</keyword>
<dbReference type="AlphaFoldDB" id="A0A7S3IM02"/>
<keyword evidence="1" id="KW-0472">Membrane</keyword>
<accession>A0A7S3IM02</accession>
<name>A0A7S3IM02_9SPIT</name>
<protein>
    <submittedName>
        <fullName evidence="2">Uncharacterized protein</fullName>
    </submittedName>
</protein>
<keyword evidence="1" id="KW-1133">Transmembrane helix</keyword>
<gene>
    <name evidence="2" type="ORF">SINC0208_LOCUS6613</name>
</gene>
<dbReference type="EMBL" id="HBIH01016217">
    <property type="protein sequence ID" value="CAE0325987.1"/>
    <property type="molecule type" value="Transcribed_RNA"/>
</dbReference>
<evidence type="ECO:0000256" key="1">
    <source>
        <dbReference type="SAM" id="Phobius"/>
    </source>
</evidence>
<proteinExistence type="predicted"/>
<evidence type="ECO:0000313" key="2">
    <source>
        <dbReference type="EMBL" id="CAE0325987.1"/>
    </source>
</evidence>